<comment type="caution">
    <text evidence="3">The sequence shown here is derived from an EMBL/GenBank/DDBJ whole genome shotgun (WGS) entry which is preliminary data.</text>
</comment>
<dbReference type="AlphaFoldDB" id="A0AAV0JWU9"/>
<keyword evidence="4" id="KW-1185">Reference proteome</keyword>
<dbReference type="EMBL" id="CAMGYJ010000005">
    <property type="protein sequence ID" value="CAI0414256.1"/>
    <property type="molecule type" value="Genomic_DNA"/>
</dbReference>
<accession>A0AAV0JWU9</accession>
<dbReference type="InterPro" id="IPR044750">
    <property type="entry name" value="C2_SRC2/BAP"/>
</dbReference>
<feature type="region of interest" description="Disordered" evidence="1">
    <location>
        <begin position="152"/>
        <end position="171"/>
    </location>
</feature>
<evidence type="ECO:0000256" key="1">
    <source>
        <dbReference type="SAM" id="MobiDB-lite"/>
    </source>
</evidence>
<dbReference type="PROSITE" id="PS50004">
    <property type="entry name" value="C2"/>
    <property type="match status" value="1"/>
</dbReference>
<dbReference type="SUPFAM" id="SSF49562">
    <property type="entry name" value="C2 domain (Calcium/lipid-binding domain, CaLB)"/>
    <property type="match status" value="1"/>
</dbReference>
<dbReference type="Pfam" id="PF00168">
    <property type="entry name" value="C2"/>
    <property type="match status" value="1"/>
</dbReference>
<dbReference type="GO" id="GO:0006952">
    <property type="term" value="P:defense response"/>
    <property type="evidence" value="ECO:0007669"/>
    <property type="project" value="InterPro"/>
</dbReference>
<dbReference type="SMART" id="SM00239">
    <property type="entry name" value="C2"/>
    <property type="match status" value="1"/>
</dbReference>
<feature type="domain" description="C2" evidence="2">
    <location>
        <begin position="1"/>
        <end position="123"/>
    </location>
</feature>
<organism evidence="3 4">
    <name type="scientific">Linum tenue</name>
    <dbReference type="NCBI Taxonomy" id="586396"/>
    <lineage>
        <taxon>Eukaryota</taxon>
        <taxon>Viridiplantae</taxon>
        <taxon>Streptophyta</taxon>
        <taxon>Embryophyta</taxon>
        <taxon>Tracheophyta</taxon>
        <taxon>Spermatophyta</taxon>
        <taxon>Magnoliopsida</taxon>
        <taxon>eudicotyledons</taxon>
        <taxon>Gunneridae</taxon>
        <taxon>Pentapetalae</taxon>
        <taxon>rosids</taxon>
        <taxon>fabids</taxon>
        <taxon>Malpighiales</taxon>
        <taxon>Linaceae</taxon>
        <taxon>Linum</taxon>
    </lineage>
</organism>
<dbReference type="PANTHER" id="PTHR32246:SF66">
    <property type="entry name" value="C2 DOMAIN-CONTAINING PROTEIN"/>
    <property type="match status" value="1"/>
</dbReference>
<proteinExistence type="predicted"/>
<evidence type="ECO:0000313" key="3">
    <source>
        <dbReference type="EMBL" id="CAI0414256.1"/>
    </source>
</evidence>
<evidence type="ECO:0000313" key="4">
    <source>
        <dbReference type="Proteomes" id="UP001154282"/>
    </source>
</evidence>
<dbReference type="InterPro" id="IPR000008">
    <property type="entry name" value="C2_dom"/>
</dbReference>
<dbReference type="Gene3D" id="2.60.40.150">
    <property type="entry name" value="C2 domain"/>
    <property type="match status" value="1"/>
</dbReference>
<sequence length="196" mass="21563">MEITIISAQGLKNMSKTLLPFSNHRRLRPFVAVSTYPKMAPPLGEDSWTSKSFTTRIDDSGGVNPMWGDKFYIPVDAAFLGNRCSCIYLELYTKRLFSGRAQLGWCQIPVADFGFSPSPGGMVRYLSYRVMDHRDGTRGQGVLNIAVRLTGGGLTAQRPPPPPGESVESDEKVARSCQGTVIGIPVEMLSNMRICQ</sequence>
<protein>
    <recommendedName>
        <fullName evidence="2">C2 domain-containing protein</fullName>
    </recommendedName>
</protein>
<dbReference type="PANTHER" id="PTHR32246">
    <property type="entry name" value="INGRESSION PROTEIN FIC1"/>
    <property type="match status" value="1"/>
</dbReference>
<name>A0AAV0JWU9_9ROSI</name>
<reference evidence="3" key="1">
    <citation type="submission" date="2022-08" db="EMBL/GenBank/DDBJ databases">
        <authorList>
            <person name="Gutierrez-Valencia J."/>
        </authorList>
    </citation>
    <scope>NUCLEOTIDE SEQUENCE</scope>
</reference>
<evidence type="ECO:0000259" key="2">
    <source>
        <dbReference type="PROSITE" id="PS50004"/>
    </source>
</evidence>
<dbReference type="CDD" id="cd04051">
    <property type="entry name" value="C2_SRC2_like"/>
    <property type="match status" value="1"/>
</dbReference>
<dbReference type="InterPro" id="IPR035892">
    <property type="entry name" value="C2_domain_sf"/>
</dbReference>
<gene>
    <name evidence="3" type="ORF">LITE_LOCUS16223</name>
</gene>
<dbReference type="Proteomes" id="UP001154282">
    <property type="component" value="Unassembled WGS sequence"/>
</dbReference>